<dbReference type="HOGENOM" id="CLU_019796_1_3_0"/>
<dbReference type="STRING" id="572547.Amico_1753"/>
<dbReference type="GO" id="GO:0003714">
    <property type="term" value="F:transcription corepressor activity"/>
    <property type="evidence" value="ECO:0007669"/>
    <property type="project" value="InterPro"/>
</dbReference>
<dbReference type="PANTHER" id="PTHR46029">
    <property type="entry name" value="C-TERMINAL-BINDING PROTEIN"/>
    <property type="match status" value="1"/>
</dbReference>
<dbReference type="Pfam" id="PF00389">
    <property type="entry name" value="2-Hacid_dh"/>
    <property type="match status" value="1"/>
</dbReference>
<dbReference type="SUPFAM" id="SSF51735">
    <property type="entry name" value="NAD(P)-binding Rossmann-fold domains"/>
    <property type="match status" value="1"/>
</dbReference>
<dbReference type="GO" id="GO:0001221">
    <property type="term" value="F:transcription coregulator binding"/>
    <property type="evidence" value="ECO:0007669"/>
    <property type="project" value="TreeGrafter"/>
</dbReference>
<dbReference type="InterPro" id="IPR043322">
    <property type="entry name" value="CtBP"/>
</dbReference>
<dbReference type="GO" id="GO:0140297">
    <property type="term" value="F:DNA-binding transcription factor binding"/>
    <property type="evidence" value="ECO:0007669"/>
    <property type="project" value="TreeGrafter"/>
</dbReference>
<dbReference type="InterPro" id="IPR029753">
    <property type="entry name" value="D-isomer_DH_CS"/>
</dbReference>
<evidence type="ECO:0000259" key="3">
    <source>
        <dbReference type="Pfam" id="PF00389"/>
    </source>
</evidence>
<name>D5EH34_AMICL</name>
<protein>
    <submittedName>
        <fullName evidence="5">D-isomer specific 2-hydroxyacid dehydrogenase NAD-binding protein</fullName>
    </submittedName>
</protein>
<dbReference type="InterPro" id="IPR006139">
    <property type="entry name" value="D-isomer_2_OHA_DH_cat_dom"/>
</dbReference>
<dbReference type="SUPFAM" id="SSF52283">
    <property type="entry name" value="Formate/glycerate dehydrogenase catalytic domain-like"/>
    <property type="match status" value="1"/>
</dbReference>
<dbReference type="GO" id="GO:0016616">
    <property type="term" value="F:oxidoreductase activity, acting on the CH-OH group of donors, NAD or NADP as acceptor"/>
    <property type="evidence" value="ECO:0007669"/>
    <property type="project" value="InterPro"/>
</dbReference>
<dbReference type="EMBL" id="CP001997">
    <property type="protein sequence ID" value="ADE57866.1"/>
    <property type="molecule type" value="Genomic_DNA"/>
</dbReference>
<dbReference type="GO" id="GO:0006357">
    <property type="term" value="P:regulation of transcription by RNA polymerase II"/>
    <property type="evidence" value="ECO:0007669"/>
    <property type="project" value="TreeGrafter"/>
</dbReference>
<comment type="similarity">
    <text evidence="2">Belongs to the D-isomer specific 2-hydroxyacid dehydrogenase family.</text>
</comment>
<dbReference type="KEGG" id="aco:Amico_1753"/>
<organism evidence="5 6">
    <name type="scientific">Aminobacterium colombiense (strain DSM 12261 / ALA-1)</name>
    <dbReference type="NCBI Taxonomy" id="572547"/>
    <lineage>
        <taxon>Bacteria</taxon>
        <taxon>Thermotogati</taxon>
        <taxon>Synergistota</taxon>
        <taxon>Synergistia</taxon>
        <taxon>Synergistales</taxon>
        <taxon>Aminobacteriaceae</taxon>
        <taxon>Aminobacterium</taxon>
    </lineage>
</organism>
<accession>D5EH34</accession>
<dbReference type="Pfam" id="PF02826">
    <property type="entry name" value="2-Hacid_dh_C"/>
    <property type="match status" value="1"/>
</dbReference>
<evidence type="ECO:0000313" key="6">
    <source>
        <dbReference type="Proteomes" id="UP000002366"/>
    </source>
</evidence>
<dbReference type="PANTHER" id="PTHR46029:SF7">
    <property type="entry name" value="C-TERMINAL-BINDING PROTEIN"/>
    <property type="match status" value="1"/>
</dbReference>
<dbReference type="PROSITE" id="PS00670">
    <property type="entry name" value="D_2_HYDROXYACID_DH_2"/>
    <property type="match status" value="1"/>
</dbReference>
<reference evidence="5 6" key="1">
    <citation type="journal article" date="2010" name="Stand. Genomic Sci.">
        <title>Complete genome sequence of Aminobacterium colombiense type strain (ALA-1).</title>
        <authorList>
            <person name="Chertkov O."/>
            <person name="Sikorski J."/>
            <person name="Brambilla E."/>
            <person name="Lapidus A."/>
            <person name="Copeland A."/>
            <person name="Glavina Del Rio T."/>
            <person name="Nolan M."/>
            <person name="Lucas S."/>
            <person name="Tice H."/>
            <person name="Cheng J.F."/>
            <person name="Han C."/>
            <person name="Detter J.C."/>
            <person name="Bruce D."/>
            <person name="Tapia R."/>
            <person name="Goodwin L."/>
            <person name="Pitluck S."/>
            <person name="Liolios K."/>
            <person name="Ivanova N."/>
            <person name="Mavromatis K."/>
            <person name="Ovchinnikova G."/>
            <person name="Pati A."/>
            <person name="Chen A."/>
            <person name="Palaniappan K."/>
            <person name="Land M."/>
            <person name="Hauser L."/>
            <person name="Chang Y.J."/>
            <person name="Jeffries C.D."/>
            <person name="Spring S."/>
            <person name="Rohde M."/>
            <person name="Goker M."/>
            <person name="Bristow J."/>
            <person name="Eisen J.A."/>
            <person name="Markowitz V."/>
            <person name="Hugenholtz P."/>
            <person name="Kyrpides N.C."/>
            <person name="Klenk H.P."/>
        </authorList>
    </citation>
    <scope>NUCLEOTIDE SEQUENCE [LARGE SCALE GENOMIC DNA]</scope>
    <source>
        <strain evidence="6">DSM 12261 / ALA-1</strain>
    </source>
</reference>
<dbReference type="GO" id="GO:0051287">
    <property type="term" value="F:NAD binding"/>
    <property type="evidence" value="ECO:0007669"/>
    <property type="project" value="InterPro"/>
</dbReference>
<dbReference type="InterPro" id="IPR036291">
    <property type="entry name" value="NAD(P)-bd_dom_sf"/>
</dbReference>
<sequence>MWKYKVGIFSVVNKNGVEIEQEILKEIDAQVMNIQTEEDFERMLPEIDGLIIADAAITEEVLDKLEKCKVVVRQGMGTDNIDIPAATARGIQVCNTPGFNIREVADHALASALCLARYIPFFNHVIKNEKKWSHLSFPAPKRVGAMEFGIIGFGKIGQLLASKAKGIFGNITTFDPYLNRDAAAELGVEGKNTLEELFQTADIISLHVPLTPETHHLLNKNTFAHMKPGMFVINTSRGSLIDEEALLWAIREKIVAGAFLDVIENEWEPDLEAPLFKEPRIIFTPHTAWYSQDSLHLLRTVPAQEVRDALLGKRPVGRVN</sequence>
<keyword evidence="1 2" id="KW-0560">Oxidoreductase</keyword>
<evidence type="ECO:0000259" key="4">
    <source>
        <dbReference type="Pfam" id="PF02826"/>
    </source>
</evidence>
<proteinExistence type="inferred from homology"/>
<dbReference type="PROSITE" id="PS00671">
    <property type="entry name" value="D_2_HYDROXYACID_DH_3"/>
    <property type="match status" value="1"/>
</dbReference>
<evidence type="ECO:0000313" key="5">
    <source>
        <dbReference type="EMBL" id="ADE57866.1"/>
    </source>
</evidence>
<evidence type="ECO:0000256" key="2">
    <source>
        <dbReference type="RuleBase" id="RU003719"/>
    </source>
</evidence>
<keyword evidence="6" id="KW-1185">Reference proteome</keyword>
<dbReference type="InterPro" id="IPR006140">
    <property type="entry name" value="D-isomer_DH_NAD-bd"/>
</dbReference>
<gene>
    <name evidence="5" type="ordered locus">Amico_1753</name>
</gene>
<feature type="domain" description="D-isomer specific 2-hydroxyacid dehydrogenase NAD-binding" evidence="4">
    <location>
        <begin position="110"/>
        <end position="288"/>
    </location>
</feature>
<dbReference type="Proteomes" id="UP000002366">
    <property type="component" value="Chromosome"/>
</dbReference>
<evidence type="ECO:0000256" key="1">
    <source>
        <dbReference type="ARBA" id="ARBA00023002"/>
    </source>
</evidence>
<dbReference type="Gene3D" id="3.40.50.720">
    <property type="entry name" value="NAD(P)-binding Rossmann-like Domain"/>
    <property type="match status" value="2"/>
</dbReference>
<dbReference type="OrthoDB" id="9805416at2"/>
<feature type="domain" description="D-isomer specific 2-hydroxyacid dehydrogenase catalytic" evidence="3">
    <location>
        <begin position="14"/>
        <end position="320"/>
    </location>
</feature>
<dbReference type="InterPro" id="IPR051638">
    <property type="entry name" value="CTBP_dehydrogenase"/>
</dbReference>
<dbReference type="CDD" id="cd05299">
    <property type="entry name" value="CtBP_dh"/>
    <property type="match status" value="1"/>
</dbReference>
<dbReference type="AlphaFoldDB" id="D5EH34"/>
<dbReference type="eggNOG" id="COG0111">
    <property type="taxonomic scope" value="Bacteria"/>
</dbReference>
<dbReference type="RefSeq" id="WP_013049128.1">
    <property type="nucleotide sequence ID" value="NC_014011.1"/>
</dbReference>